<evidence type="ECO:0000256" key="1">
    <source>
        <dbReference type="ARBA" id="ARBA00022645"/>
    </source>
</evidence>
<evidence type="ECO:0000256" key="4">
    <source>
        <dbReference type="ARBA" id="ARBA00022679"/>
    </source>
</evidence>
<dbReference type="InterPro" id="IPR001264">
    <property type="entry name" value="Glyco_trans_51"/>
</dbReference>
<evidence type="ECO:0000256" key="8">
    <source>
        <dbReference type="ARBA" id="ARBA00049902"/>
    </source>
</evidence>
<evidence type="ECO:0000259" key="11">
    <source>
        <dbReference type="Pfam" id="PF00912"/>
    </source>
</evidence>
<evidence type="ECO:0000313" key="12">
    <source>
        <dbReference type="EMBL" id="MBB6470633.1"/>
    </source>
</evidence>
<keyword evidence="4" id="KW-0808">Transferase</keyword>
<evidence type="ECO:0000256" key="5">
    <source>
        <dbReference type="ARBA" id="ARBA00022801"/>
    </source>
</evidence>
<name>A0A7X0I8W8_9ACTN</name>
<dbReference type="InterPro" id="IPR001460">
    <property type="entry name" value="PCN-bd_Tpept"/>
</dbReference>
<feature type="region of interest" description="Disordered" evidence="9">
    <location>
        <begin position="608"/>
        <end position="708"/>
    </location>
</feature>
<dbReference type="GO" id="GO:0009002">
    <property type="term" value="F:serine-type D-Ala-D-Ala carboxypeptidase activity"/>
    <property type="evidence" value="ECO:0007669"/>
    <property type="project" value="UniProtKB-EC"/>
</dbReference>
<dbReference type="InterPro" id="IPR012338">
    <property type="entry name" value="Beta-lactam/transpept-like"/>
</dbReference>
<keyword evidence="3" id="KW-0328">Glycosyltransferase</keyword>
<keyword evidence="2" id="KW-0645">Protease</keyword>
<dbReference type="Pfam" id="PF00912">
    <property type="entry name" value="Transgly"/>
    <property type="match status" value="1"/>
</dbReference>
<gene>
    <name evidence="12" type="ORF">BJ992_000064</name>
</gene>
<evidence type="ECO:0000256" key="3">
    <source>
        <dbReference type="ARBA" id="ARBA00022676"/>
    </source>
</evidence>
<dbReference type="GO" id="GO:0030288">
    <property type="term" value="C:outer membrane-bounded periplasmic space"/>
    <property type="evidence" value="ECO:0007669"/>
    <property type="project" value="TreeGrafter"/>
</dbReference>
<dbReference type="InterPro" id="IPR023346">
    <property type="entry name" value="Lysozyme-like_dom_sf"/>
</dbReference>
<evidence type="ECO:0000256" key="7">
    <source>
        <dbReference type="ARBA" id="ARBA00034000"/>
    </source>
</evidence>
<evidence type="ECO:0000313" key="13">
    <source>
        <dbReference type="Proteomes" id="UP000555564"/>
    </source>
</evidence>
<organism evidence="12 13">
    <name type="scientific">Sphaerisporangium rubeum</name>
    <dbReference type="NCBI Taxonomy" id="321317"/>
    <lineage>
        <taxon>Bacteria</taxon>
        <taxon>Bacillati</taxon>
        <taxon>Actinomycetota</taxon>
        <taxon>Actinomycetes</taxon>
        <taxon>Streptosporangiales</taxon>
        <taxon>Streptosporangiaceae</taxon>
        <taxon>Sphaerisporangium</taxon>
    </lineage>
</organism>
<reference evidence="12 13" key="1">
    <citation type="submission" date="2020-08" db="EMBL/GenBank/DDBJ databases">
        <title>Sequencing the genomes of 1000 actinobacteria strains.</title>
        <authorList>
            <person name="Klenk H.-P."/>
        </authorList>
    </citation>
    <scope>NUCLEOTIDE SEQUENCE [LARGE SCALE GENOMIC DNA]</scope>
    <source>
        <strain evidence="12 13">DSM 44936</strain>
    </source>
</reference>
<keyword evidence="5" id="KW-0378">Hydrolase</keyword>
<dbReference type="InterPro" id="IPR036950">
    <property type="entry name" value="PBP_transglycosylase"/>
</dbReference>
<protein>
    <submittedName>
        <fullName evidence="12">Membrane peptidoglycan carboxypeptidase</fullName>
    </submittedName>
</protein>
<evidence type="ECO:0000259" key="10">
    <source>
        <dbReference type="Pfam" id="PF00905"/>
    </source>
</evidence>
<dbReference type="PANTHER" id="PTHR32282:SF34">
    <property type="entry name" value="PENICILLIN-BINDING PROTEIN 1A"/>
    <property type="match status" value="1"/>
</dbReference>
<dbReference type="GO" id="GO:0006508">
    <property type="term" value="P:proteolysis"/>
    <property type="evidence" value="ECO:0007669"/>
    <property type="project" value="UniProtKB-KW"/>
</dbReference>
<sequence length="708" mass="76045">MPSWKIMLAGLAVLTAGIFGMIAVAYANTDLPTEKDAQDAAKAEGSTFYYADGSTMARLGTERRAVKLDDVPKYVRDAVISAENDTFYSDDGISFTGLVRAAWSTATGEQVQGASTITQQMARNYFKGLSQERAIKRKVKEIFIAIKLDKEWSKDKVLEYYLNTIPFGRNTYGIEAAAKEFFGHGVKKLTPAEGAYLAGRIQQPGAFDIAEEKKNFSGTQFRFGYVLKQMAKLNPQEYSAYPATLKFPKIEPRKQSSAFGGLRGYMLTEALKELEAKGLPRAQIETGGYKIYTTFDRKLMQAARTAVNQTTAGLPKEVHTGLAAVDPTNGRVIAFYGGNNYLGKRPDQFNEAFQARKQAASAFKPYVLAAWLEAGHSLKSYVTGKQPLKLEGTTPISNGHSTPSAMDIIYATQHSINTAYGQMGFEVGLDAVKRIAEDAGLSKDAMETSVNKHKYLFSIGSAGVTPLEQAAGYSIFANAGKHYSTHTVIKVLDPNKVQIITEDKTPKQVIAEEVAADAIVALRSVVKGGTGTAAALADRPVAGKTGTNNDNKEAWFVGFTPQLSTAVGMYKEDRKTGAELSLGNNFDGGTVPARVWRAFMAEAMKGKKAEEFPPPSNIGSPLDLAPKPTPTPTPTQDETFPDGDGFPTDDGLPDDNGIPNDGCLPWDDACNNGGGPDPFGGDAPGAAATTPPPTPGPEQTSGRRAPAR</sequence>
<dbReference type="Gene3D" id="3.40.710.10">
    <property type="entry name" value="DD-peptidase/beta-lactamase superfamily"/>
    <property type="match status" value="1"/>
</dbReference>
<feature type="domain" description="Glycosyl transferase family 51" evidence="11">
    <location>
        <begin position="55"/>
        <end position="230"/>
    </location>
</feature>
<evidence type="ECO:0000256" key="2">
    <source>
        <dbReference type="ARBA" id="ARBA00022670"/>
    </source>
</evidence>
<keyword evidence="13" id="KW-1185">Reference proteome</keyword>
<comment type="caution">
    <text evidence="12">The sequence shown here is derived from an EMBL/GenBank/DDBJ whole genome shotgun (WGS) entry which is preliminary data.</text>
</comment>
<dbReference type="SUPFAM" id="SSF56601">
    <property type="entry name" value="beta-lactamase/transpeptidase-like"/>
    <property type="match status" value="1"/>
</dbReference>
<evidence type="ECO:0000256" key="6">
    <source>
        <dbReference type="ARBA" id="ARBA00023268"/>
    </source>
</evidence>
<dbReference type="Gene3D" id="1.10.3810.10">
    <property type="entry name" value="Biosynthetic peptidoglycan transglycosylase-like"/>
    <property type="match status" value="1"/>
</dbReference>
<comment type="catalytic activity">
    <reaction evidence="8">
        <text>[GlcNAc-(1-&gt;4)-Mur2Ac(oyl-L-Ala-gamma-D-Glu-L-Lys-D-Ala-D-Ala)](n)-di-trans,octa-cis-undecaprenyl diphosphate + beta-D-GlcNAc-(1-&gt;4)-Mur2Ac(oyl-L-Ala-gamma-D-Glu-L-Lys-D-Ala-D-Ala)-di-trans,octa-cis-undecaprenyl diphosphate = [GlcNAc-(1-&gt;4)-Mur2Ac(oyl-L-Ala-gamma-D-Glu-L-Lys-D-Ala-D-Ala)](n+1)-di-trans,octa-cis-undecaprenyl diphosphate + di-trans,octa-cis-undecaprenyl diphosphate + H(+)</text>
        <dbReference type="Rhea" id="RHEA:23708"/>
        <dbReference type="Rhea" id="RHEA-COMP:9602"/>
        <dbReference type="Rhea" id="RHEA-COMP:9603"/>
        <dbReference type="ChEBI" id="CHEBI:15378"/>
        <dbReference type="ChEBI" id="CHEBI:58405"/>
        <dbReference type="ChEBI" id="CHEBI:60033"/>
        <dbReference type="ChEBI" id="CHEBI:78435"/>
        <dbReference type="EC" id="2.4.99.28"/>
    </reaction>
</comment>
<dbReference type="RefSeq" id="WP_184977949.1">
    <property type="nucleotide sequence ID" value="NZ_BAAALO010000006.1"/>
</dbReference>
<comment type="catalytic activity">
    <reaction evidence="7">
        <text>Preferential cleavage: (Ac)2-L-Lys-D-Ala-|-D-Ala. Also transpeptidation of peptidyl-alanyl moieties that are N-acyl substituents of D-alanine.</text>
        <dbReference type="EC" id="3.4.16.4"/>
    </reaction>
</comment>
<dbReference type="GO" id="GO:0008955">
    <property type="term" value="F:peptidoglycan glycosyltransferase activity"/>
    <property type="evidence" value="ECO:0007669"/>
    <property type="project" value="UniProtKB-EC"/>
</dbReference>
<dbReference type="SUPFAM" id="SSF53955">
    <property type="entry name" value="Lysozyme-like"/>
    <property type="match status" value="1"/>
</dbReference>
<dbReference type="GO" id="GO:0008658">
    <property type="term" value="F:penicillin binding"/>
    <property type="evidence" value="ECO:0007669"/>
    <property type="project" value="InterPro"/>
</dbReference>
<keyword evidence="1 12" id="KW-0121">Carboxypeptidase</keyword>
<accession>A0A7X0I8W8</accession>
<dbReference type="GO" id="GO:0009252">
    <property type="term" value="P:peptidoglycan biosynthetic process"/>
    <property type="evidence" value="ECO:0007669"/>
    <property type="project" value="TreeGrafter"/>
</dbReference>
<evidence type="ECO:0000256" key="9">
    <source>
        <dbReference type="SAM" id="MobiDB-lite"/>
    </source>
</evidence>
<dbReference type="Proteomes" id="UP000555564">
    <property type="component" value="Unassembled WGS sequence"/>
</dbReference>
<feature type="compositionally biased region" description="Low complexity" evidence="9">
    <location>
        <begin position="679"/>
        <end position="689"/>
    </location>
</feature>
<keyword evidence="6" id="KW-0511">Multifunctional enzyme</keyword>
<proteinExistence type="predicted"/>
<dbReference type="InterPro" id="IPR050396">
    <property type="entry name" value="Glycosyltr_51/Transpeptidase"/>
</dbReference>
<dbReference type="AlphaFoldDB" id="A0A7X0I8W8"/>
<feature type="domain" description="Penicillin-binding protein transpeptidase" evidence="10">
    <location>
        <begin position="323"/>
        <end position="562"/>
    </location>
</feature>
<dbReference type="Pfam" id="PF00905">
    <property type="entry name" value="Transpeptidase"/>
    <property type="match status" value="1"/>
</dbReference>
<dbReference type="EMBL" id="JACHIU010000001">
    <property type="protein sequence ID" value="MBB6470633.1"/>
    <property type="molecule type" value="Genomic_DNA"/>
</dbReference>
<dbReference type="PANTHER" id="PTHR32282">
    <property type="entry name" value="BINDING PROTEIN TRANSPEPTIDASE, PUTATIVE-RELATED"/>
    <property type="match status" value="1"/>
</dbReference>